<protein>
    <submittedName>
        <fullName evidence="6">Uncharacterized protein</fullName>
    </submittedName>
</protein>
<dbReference type="PANTHER" id="PTHR47605:SF2">
    <property type="entry name" value="TRANSCRIPTIONAL ELONGATION REGULATOR MINIYO"/>
    <property type="match status" value="1"/>
</dbReference>
<dbReference type="PANTHER" id="PTHR47605">
    <property type="entry name" value="TRANSCRIPTIONAL ELONGATION REGULATOR MINIYO"/>
    <property type="match status" value="1"/>
</dbReference>
<accession>A0AAV0PEJ5</accession>
<sequence length="417" mass="46157">MREKKTKTLKKDGKVGGNVNNKSSVGNDVLMEVDLEPVMSSSVRQTEVDEPMYGEAESTAEQPRTVKTTNNAISEKLRKQDQRPSSGAPSSIFNDTGVAQRSMSLGGEIDVENRARLQNMSAEEEIAEAQAEIMEKMNSSLLNLLKKRGQQKLKQQNVSESDVALEKQPANETPSSCTSWNAWSDRVEAARGVRFSLEGNVIPVDFETGAIPNDAGGADCLTERDYLRTEGDPGAAGYSIKEAVQLTRSVAIFGQQIATYLHLCTDEILPPLDKCVGRPEGYLEPVENNEAVLQGYMKSWVSGPLDRSATRGSMVFALVLHHLSSFIFLPCAKDRIVLRNKLAQSLIRDCSQKPKHEYNYPSTSPLPETPDDDQNDEDRRFKKRFEMLADACDSNSYLLSVLEKLKSAFAKKRIPSS</sequence>
<evidence type="ECO:0000256" key="2">
    <source>
        <dbReference type="SAM" id="Coils"/>
    </source>
</evidence>
<comment type="caution">
    <text evidence="6">The sequence shown here is derived from an EMBL/GenBank/DDBJ whole genome shotgun (WGS) entry which is preliminary data.</text>
</comment>
<gene>
    <name evidence="6" type="ORF">LITE_LOCUS38003</name>
</gene>
<feature type="domain" description="RPAP1 C-terminal" evidence="4">
    <location>
        <begin position="193"/>
        <end position="252"/>
    </location>
</feature>
<dbReference type="Proteomes" id="UP001154282">
    <property type="component" value="Unassembled WGS sequence"/>
</dbReference>
<keyword evidence="2" id="KW-0175">Coiled coil</keyword>
<evidence type="ECO:0000256" key="3">
    <source>
        <dbReference type="SAM" id="MobiDB-lite"/>
    </source>
</evidence>
<reference evidence="6" key="1">
    <citation type="submission" date="2022-08" db="EMBL/GenBank/DDBJ databases">
        <authorList>
            <person name="Gutierrez-Valencia J."/>
        </authorList>
    </citation>
    <scope>NUCLEOTIDE SEQUENCE</scope>
</reference>
<dbReference type="InterPro" id="IPR055326">
    <property type="entry name" value="MINIYO"/>
</dbReference>
<dbReference type="Pfam" id="PF08621">
    <property type="entry name" value="RPAP1_N"/>
    <property type="match status" value="1"/>
</dbReference>
<feature type="coiled-coil region" evidence="2">
    <location>
        <begin position="112"/>
        <end position="139"/>
    </location>
</feature>
<feature type="region of interest" description="Disordered" evidence="3">
    <location>
        <begin position="354"/>
        <end position="380"/>
    </location>
</feature>
<evidence type="ECO:0000313" key="6">
    <source>
        <dbReference type="EMBL" id="CAI0468957.1"/>
    </source>
</evidence>
<feature type="domain" description="RPAP1 N-terminal" evidence="5">
    <location>
        <begin position="108"/>
        <end position="152"/>
    </location>
</feature>
<keyword evidence="7" id="KW-1185">Reference proteome</keyword>
<dbReference type="EMBL" id="CAMGYJ010000008">
    <property type="protein sequence ID" value="CAI0468957.1"/>
    <property type="molecule type" value="Genomic_DNA"/>
</dbReference>
<evidence type="ECO:0000313" key="7">
    <source>
        <dbReference type="Proteomes" id="UP001154282"/>
    </source>
</evidence>
<dbReference type="InterPro" id="IPR013930">
    <property type="entry name" value="RPAP1_N"/>
</dbReference>
<feature type="compositionally biased region" description="Polar residues" evidence="3">
    <location>
        <begin position="83"/>
        <end position="97"/>
    </location>
</feature>
<proteinExistence type="inferred from homology"/>
<name>A0AAV0PEJ5_9ROSI</name>
<feature type="region of interest" description="Disordered" evidence="3">
    <location>
        <begin position="1"/>
        <end position="97"/>
    </location>
</feature>
<feature type="compositionally biased region" description="Low complexity" evidence="3">
    <location>
        <begin position="17"/>
        <end position="29"/>
    </location>
</feature>
<feature type="compositionally biased region" description="Polar residues" evidence="3">
    <location>
        <begin position="59"/>
        <end position="73"/>
    </location>
</feature>
<dbReference type="AlphaFoldDB" id="A0AAV0PEJ5"/>
<evidence type="ECO:0000259" key="5">
    <source>
        <dbReference type="Pfam" id="PF08621"/>
    </source>
</evidence>
<comment type="similarity">
    <text evidence="1">Belongs to the RPAP1 family.</text>
</comment>
<feature type="region of interest" description="Disordered" evidence="3">
    <location>
        <begin position="153"/>
        <end position="178"/>
    </location>
</feature>
<dbReference type="InterPro" id="IPR013929">
    <property type="entry name" value="RPAP1_C"/>
</dbReference>
<evidence type="ECO:0000256" key="1">
    <source>
        <dbReference type="ARBA" id="ARBA00009953"/>
    </source>
</evidence>
<evidence type="ECO:0000259" key="4">
    <source>
        <dbReference type="Pfam" id="PF08620"/>
    </source>
</evidence>
<organism evidence="6 7">
    <name type="scientific">Linum tenue</name>
    <dbReference type="NCBI Taxonomy" id="586396"/>
    <lineage>
        <taxon>Eukaryota</taxon>
        <taxon>Viridiplantae</taxon>
        <taxon>Streptophyta</taxon>
        <taxon>Embryophyta</taxon>
        <taxon>Tracheophyta</taxon>
        <taxon>Spermatophyta</taxon>
        <taxon>Magnoliopsida</taxon>
        <taxon>eudicotyledons</taxon>
        <taxon>Gunneridae</taxon>
        <taxon>Pentapetalae</taxon>
        <taxon>rosids</taxon>
        <taxon>fabids</taxon>
        <taxon>Malpighiales</taxon>
        <taxon>Linaceae</taxon>
        <taxon>Linum</taxon>
    </lineage>
</organism>
<dbReference type="Pfam" id="PF08620">
    <property type="entry name" value="RPAP1_C"/>
    <property type="match status" value="1"/>
</dbReference>